<organism evidence="1">
    <name type="scientific">Arundo donax</name>
    <name type="common">Giant reed</name>
    <name type="synonym">Donax arundinaceus</name>
    <dbReference type="NCBI Taxonomy" id="35708"/>
    <lineage>
        <taxon>Eukaryota</taxon>
        <taxon>Viridiplantae</taxon>
        <taxon>Streptophyta</taxon>
        <taxon>Embryophyta</taxon>
        <taxon>Tracheophyta</taxon>
        <taxon>Spermatophyta</taxon>
        <taxon>Magnoliopsida</taxon>
        <taxon>Liliopsida</taxon>
        <taxon>Poales</taxon>
        <taxon>Poaceae</taxon>
        <taxon>PACMAD clade</taxon>
        <taxon>Arundinoideae</taxon>
        <taxon>Arundineae</taxon>
        <taxon>Arundo</taxon>
    </lineage>
</organism>
<name>A0A0A8ZVJ7_ARUDO</name>
<reference evidence="1" key="1">
    <citation type="submission" date="2014-09" db="EMBL/GenBank/DDBJ databases">
        <authorList>
            <person name="Magalhaes I.L.F."/>
            <person name="Oliveira U."/>
            <person name="Santos F.R."/>
            <person name="Vidigal T.H.D.A."/>
            <person name="Brescovit A.D."/>
            <person name="Santos A.J."/>
        </authorList>
    </citation>
    <scope>NUCLEOTIDE SEQUENCE</scope>
    <source>
        <tissue evidence="1">Shoot tissue taken approximately 20 cm above the soil surface</tissue>
    </source>
</reference>
<evidence type="ECO:0000313" key="1">
    <source>
        <dbReference type="EMBL" id="JAD40785.1"/>
    </source>
</evidence>
<protein>
    <submittedName>
        <fullName evidence="1">Uncharacterized protein</fullName>
    </submittedName>
</protein>
<accession>A0A0A8ZVJ7</accession>
<dbReference type="AlphaFoldDB" id="A0A0A8ZVJ7"/>
<sequence>MIQTKAGDDMTCSELLS</sequence>
<proteinExistence type="predicted"/>
<reference evidence="1" key="2">
    <citation type="journal article" date="2015" name="Data Brief">
        <title>Shoot transcriptome of the giant reed, Arundo donax.</title>
        <authorList>
            <person name="Barrero R.A."/>
            <person name="Guerrero F.D."/>
            <person name="Moolhuijzen P."/>
            <person name="Goolsby J.A."/>
            <person name="Tidwell J."/>
            <person name="Bellgard S.E."/>
            <person name="Bellgard M.I."/>
        </authorList>
    </citation>
    <scope>NUCLEOTIDE SEQUENCE</scope>
    <source>
        <tissue evidence="1">Shoot tissue taken approximately 20 cm above the soil surface</tissue>
    </source>
</reference>
<dbReference type="EMBL" id="GBRH01257110">
    <property type="protein sequence ID" value="JAD40785.1"/>
    <property type="molecule type" value="Transcribed_RNA"/>
</dbReference>